<dbReference type="AlphaFoldDB" id="A0A1E7N268"/>
<evidence type="ECO:0000313" key="4">
    <source>
        <dbReference type="Proteomes" id="UP000037395"/>
    </source>
</evidence>
<evidence type="ECO:0000256" key="1">
    <source>
        <dbReference type="SAM" id="MobiDB-lite"/>
    </source>
</evidence>
<dbReference type="EMBL" id="JPRF03000043">
    <property type="protein sequence ID" value="OEV34800.1"/>
    <property type="molecule type" value="Genomic_DNA"/>
</dbReference>
<name>A0A1E7N268_KITAU</name>
<feature type="compositionally biased region" description="Pro residues" evidence="1">
    <location>
        <begin position="106"/>
        <end position="115"/>
    </location>
</feature>
<evidence type="ECO:0000313" key="2">
    <source>
        <dbReference type="EMBL" id="GGU92561.1"/>
    </source>
</evidence>
<dbReference type="Gene3D" id="3.40.50.1820">
    <property type="entry name" value="alpha/beta hydrolase"/>
    <property type="match status" value="1"/>
</dbReference>
<dbReference type="InterPro" id="IPR029058">
    <property type="entry name" value="AB_hydrolase_fold"/>
</dbReference>
<reference evidence="4" key="3">
    <citation type="submission" date="2016-08" db="EMBL/GenBank/DDBJ databases">
        <title>Sequencing, assembly and comparative genomics of S. aureofaciens ATCC 10762.</title>
        <authorList>
            <person name="Gradnigo J.S."/>
            <person name="Johnson N."/>
            <person name="Somerville G.A."/>
        </authorList>
    </citation>
    <scope>NUCLEOTIDE SEQUENCE [LARGE SCALE GENOMIC DNA]</scope>
    <source>
        <strain evidence="4">ATCC 10762 / DSM 40127 / CCM 3239 / JCM 4008 / LMG 5968 / NBRC 12843 / NCIMB 8234 / A-377</strain>
    </source>
</reference>
<reference evidence="2" key="1">
    <citation type="journal article" date="2014" name="Int. J. Syst. Evol. Microbiol.">
        <title>Complete genome sequence of Corynebacterium casei LMG S-19264T (=DSM 44701T), isolated from a smear-ripened cheese.</title>
        <authorList>
            <consortium name="US DOE Joint Genome Institute (JGI-PGF)"/>
            <person name="Walter F."/>
            <person name="Albersmeier A."/>
            <person name="Kalinowski J."/>
            <person name="Ruckert C."/>
        </authorList>
    </citation>
    <scope>NUCLEOTIDE SEQUENCE</scope>
    <source>
        <strain evidence="2">JCM 4434</strain>
    </source>
</reference>
<keyword evidence="4" id="KW-1185">Reference proteome</keyword>
<dbReference type="KEGG" id="kau:B6264_25730"/>
<protein>
    <submittedName>
        <fullName evidence="3">Uncharacterized protein</fullName>
    </submittedName>
</protein>
<sequence length="126" mass="13915">MLVAHSMGGLVARRAVERLGPRLRGLPACRTVPLSASRPVRDREQHHAALVEHQRRWAEALPDSWFETVDSGHFIQAEQPGIVADQVRHLLDRAPRPERPTGLTPPCHPHLPPGGIPEADRPLGPL</sequence>
<reference evidence="3" key="4">
    <citation type="submission" date="2016-08" db="EMBL/GenBank/DDBJ databases">
        <title>Sequencing, Assembly and Comparative Genomics of S. aureofaciens ATCC 10762.</title>
        <authorList>
            <person name="Gradnigo J.S."/>
            <person name="Johnson N."/>
            <person name="Somerville G.A."/>
        </authorList>
    </citation>
    <scope>NUCLEOTIDE SEQUENCE [LARGE SCALE GENOMIC DNA]</scope>
    <source>
        <strain evidence="3">ATCC 10762</strain>
    </source>
</reference>
<gene>
    <name evidence="2" type="ORF">GCM10010502_52550</name>
    <name evidence="3" type="ORF">HS99_0010010</name>
</gene>
<reference evidence="2" key="5">
    <citation type="submission" date="2020-09" db="EMBL/GenBank/DDBJ databases">
        <authorList>
            <person name="Sun Q."/>
            <person name="Ohkuma M."/>
        </authorList>
    </citation>
    <scope>NUCLEOTIDE SEQUENCE</scope>
    <source>
        <strain evidence="2">JCM 4434</strain>
    </source>
</reference>
<feature type="region of interest" description="Disordered" evidence="1">
    <location>
        <begin position="94"/>
        <end position="126"/>
    </location>
</feature>
<reference evidence="3 4" key="2">
    <citation type="submission" date="2014-07" db="EMBL/GenBank/DDBJ databases">
        <authorList>
            <person name="Zhang J.E."/>
            <person name="Yang H."/>
            <person name="Guo J."/>
            <person name="Deng Z."/>
            <person name="Luo H."/>
            <person name="Luo M."/>
            <person name="Zhao B."/>
        </authorList>
    </citation>
    <scope>NUCLEOTIDE SEQUENCE [LARGE SCALE GENOMIC DNA]</scope>
    <source>
        <strain evidence="3">ATCC 10762</strain>
        <strain evidence="4">ATCC 10762 / DSM 40127 / CCM 3239 / JCM 4008 / LMG 5968 / NBRC 12843 / NCIMB 8234 / A-377</strain>
    </source>
</reference>
<dbReference type="EMBL" id="BMUB01000014">
    <property type="protein sequence ID" value="GGU92561.1"/>
    <property type="molecule type" value="Genomic_DNA"/>
</dbReference>
<evidence type="ECO:0000313" key="3">
    <source>
        <dbReference type="EMBL" id="OEV34800.1"/>
    </source>
</evidence>
<dbReference type="Proteomes" id="UP000610124">
    <property type="component" value="Unassembled WGS sequence"/>
</dbReference>
<accession>A0A1E7N268</accession>
<comment type="caution">
    <text evidence="3">The sequence shown here is derived from an EMBL/GenBank/DDBJ whole genome shotgun (WGS) entry which is preliminary data.</text>
</comment>
<organism evidence="3 4">
    <name type="scientific">Kitasatospora aureofaciens</name>
    <name type="common">Streptomyces aureofaciens</name>
    <dbReference type="NCBI Taxonomy" id="1894"/>
    <lineage>
        <taxon>Bacteria</taxon>
        <taxon>Bacillati</taxon>
        <taxon>Actinomycetota</taxon>
        <taxon>Actinomycetes</taxon>
        <taxon>Kitasatosporales</taxon>
        <taxon>Streptomycetaceae</taxon>
        <taxon>Kitasatospora</taxon>
    </lineage>
</organism>
<dbReference type="Proteomes" id="UP000037395">
    <property type="component" value="Unassembled WGS sequence"/>
</dbReference>
<dbReference type="SUPFAM" id="SSF53474">
    <property type="entry name" value="alpha/beta-Hydrolases"/>
    <property type="match status" value="1"/>
</dbReference>
<accession>A0A8H9HVW5</accession>
<proteinExistence type="predicted"/>